<reference evidence="5" key="1">
    <citation type="submission" date="2010-05" db="EMBL/GenBank/DDBJ databases">
        <title>The genome sequence of Magnaporthe poae strain ATCC 64411.</title>
        <authorList>
            <person name="Ma L.-J."/>
            <person name="Dead R."/>
            <person name="Young S."/>
            <person name="Zeng Q."/>
            <person name="Koehrsen M."/>
            <person name="Alvarado L."/>
            <person name="Berlin A."/>
            <person name="Chapman S.B."/>
            <person name="Chen Z."/>
            <person name="Freedman E."/>
            <person name="Gellesch M."/>
            <person name="Goldberg J."/>
            <person name="Griggs A."/>
            <person name="Gujja S."/>
            <person name="Heilman E.R."/>
            <person name="Heiman D."/>
            <person name="Hepburn T."/>
            <person name="Howarth C."/>
            <person name="Jen D."/>
            <person name="Larson L."/>
            <person name="Mehta T."/>
            <person name="Neiman D."/>
            <person name="Pearson M."/>
            <person name="Roberts A."/>
            <person name="Saif S."/>
            <person name="Shea T."/>
            <person name="Shenoy N."/>
            <person name="Sisk P."/>
            <person name="Stolte C."/>
            <person name="Sykes S."/>
            <person name="Walk T."/>
            <person name="White J."/>
            <person name="Yandava C."/>
            <person name="Haas B."/>
            <person name="Nusbaum C."/>
            <person name="Birren B."/>
        </authorList>
    </citation>
    <scope>NUCLEOTIDE SEQUENCE [LARGE SCALE GENOMIC DNA]</scope>
    <source>
        <strain evidence="5">ATCC 64411 / 73-15</strain>
    </source>
</reference>
<dbReference type="EMBL" id="GL876968">
    <property type="protein sequence ID" value="KLU85198.1"/>
    <property type="molecule type" value="Genomic_DNA"/>
</dbReference>
<reference evidence="3" key="3">
    <citation type="submission" date="2011-03" db="EMBL/GenBank/DDBJ databases">
        <title>Annotation of Magnaporthe poae ATCC 64411.</title>
        <authorList>
            <person name="Ma L.-J."/>
            <person name="Dead R."/>
            <person name="Young S.K."/>
            <person name="Zeng Q."/>
            <person name="Gargeya S."/>
            <person name="Fitzgerald M."/>
            <person name="Haas B."/>
            <person name="Abouelleil A."/>
            <person name="Alvarado L."/>
            <person name="Arachchi H.M."/>
            <person name="Berlin A."/>
            <person name="Brown A."/>
            <person name="Chapman S.B."/>
            <person name="Chen Z."/>
            <person name="Dunbar C."/>
            <person name="Freedman E."/>
            <person name="Gearin G."/>
            <person name="Gellesch M."/>
            <person name="Goldberg J."/>
            <person name="Griggs A."/>
            <person name="Gujja S."/>
            <person name="Heiman D."/>
            <person name="Howarth C."/>
            <person name="Larson L."/>
            <person name="Lui A."/>
            <person name="MacDonald P.J.P."/>
            <person name="Mehta T."/>
            <person name="Montmayeur A."/>
            <person name="Murphy C."/>
            <person name="Neiman D."/>
            <person name="Pearson M."/>
            <person name="Priest M."/>
            <person name="Roberts A."/>
            <person name="Saif S."/>
            <person name="Shea T."/>
            <person name="Shenoy N."/>
            <person name="Sisk P."/>
            <person name="Stolte C."/>
            <person name="Sykes S."/>
            <person name="Yandava C."/>
            <person name="Wortman J."/>
            <person name="Nusbaum C."/>
            <person name="Birren B."/>
        </authorList>
    </citation>
    <scope>NUCLEOTIDE SEQUENCE</scope>
    <source>
        <strain evidence="3">ATCC 64411</strain>
    </source>
</reference>
<evidence type="ECO:0000313" key="4">
    <source>
        <dbReference type="EnsemblFungi" id="MAPG_04228T0"/>
    </source>
</evidence>
<name>A0A0C4DW54_MAGP6</name>
<feature type="transmembrane region" description="Helical" evidence="2">
    <location>
        <begin position="74"/>
        <end position="94"/>
    </location>
</feature>
<dbReference type="EnsemblFungi" id="MAPG_04228T0">
    <property type="protein sequence ID" value="MAPG_04228T0"/>
    <property type="gene ID" value="MAPG_04228"/>
</dbReference>
<protein>
    <submittedName>
        <fullName evidence="3 4">Uncharacterized protein</fullName>
    </submittedName>
</protein>
<evidence type="ECO:0000256" key="1">
    <source>
        <dbReference type="SAM" id="MobiDB-lite"/>
    </source>
</evidence>
<gene>
    <name evidence="3" type="ORF">MAPG_04228</name>
</gene>
<keyword evidence="2" id="KW-0472">Membrane</keyword>
<keyword evidence="2" id="KW-0812">Transmembrane</keyword>
<feature type="region of interest" description="Disordered" evidence="1">
    <location>
        <begin position="1"/>
        <end position="32"/>
    </location>
</feature>
<feature type="compositionally biased region" description="Basic and acidic residues" evidence="1">
    <location>
        <begin position="20"/>
        <end position="30"/>
    </location>
</feature>
<dbReference type="AlphaFoldDB" id="A0A0C4DW54"/>
<reference evidence="3" key="2">
    <citation type="submission" date="2010-05" db="EMBL/GenBank/DDBJ databases">
        <title>The Genome Sequence of Magnaporthe poae strain ATCC 64411.</title>
        <authorList>
            <consortium name="The Broad Institute Genome Sequencing Platform"/>
            <consortium name="Broad Institute Genome Sequencing Center for Infectious Disease"/>
            <person name="Ma L.-J."/>
            <person name="Dead R."/>
            <person name="Young S."/>
            <person name="Zeng Q."/>
            <person name="Koehrsen M."/>
            <person name="Alvarado L."/>
            <person name="Berlin A."/>
            <person name="Chapman S.B."/>
            <person name="Chen Z."/>
            <person name="Freedman E."/>
            <person name="Gellesch M."/>
            <person name="Goldberg J."/>
            <person name="Griggs A."/>
            <person name="Gujja S."/>
            <person name="Heilman E.R."/>
            <person name="Heiman D."/>
            <person name="Hepburn T."/>
            <person name="Howarth C."/>
            <person name="Jen D."/>
            <person name="Larson L."/>
            <person name="Mehta T."/>
            <person name="Neiman D."/>
            <person name="Pearson M."/>
            <person name="Roberts A."/>
            <person name="Saif S."/>
            <person name="Shea T."/>
            <person name="Shenoy N."/>
            <person name="Sisk P."/>
            <person name="Stolte C."/>
            <person name="Sykes S."/>
            <person name="Walk T."/>
            <person name="White J."/>
            <person name="Yandava C."/>
            <person name="Haas B."/>
            <person name="Nusbaum C."/>
            <person name="Birren B."/>
        </authorList>
    </citation>
    <scope>NUCLEOTIDE SEQUENCE</scope>
    <source>
        <strain evidence="3">ATCC 64411</strain>
    </source>
</reference>
<organism evidence="4 5">
    <name type="scientific">Magnaporthiopsis poae (strain ATCC 64411 / 73-15)</name>
    <name type="common">Kentucky bluegrass fungus</name>
    <name type="synonym">Magnaporthe poae</name>
    <dbReference type="NCBI Taxonomy" id="644358"/>
    <lineage>
        <taxon>Eukaryota</taxon>
        <taxon>Fungi</taxon>
        <taxon>Dikarya</taxon>
        <taxon>Ascomycota</taxon>
        <taxon>Pezizomycotina</taxon>
        <taxon>Sordariomycetes</taxon>
        <taxon>Sordariomycetidae</taxon>
        <taxon>Magnaporthales</taxon>
        <taxon>Magnaporthaceae</taxon>
        <taxon>Magnaporthiopsis</taxon>
    </lineage>
</organism>
<reference evidence="4" key="4">
    <citation type="journal article" date="2015" name="G3 (Bethesda)">
        <title>Genome sequences of three phytopathogenic species of the Magnaporthaceae family of fungi.</title>
        <authorList>
            <person name="Okagaki L.H."/>
            <person name="Nunes C.C."/>
            <person name="Sailsbery J."/>
            <person name="Clay B."/>
            <person name="Brown D."/>
            <person name="John T."/>
            <person name="Oh Y."/>
            <person name="Young N."/>
            <person name="Fitzgerald M."/>
            <person name="Haas B.J."/>
            <person name="Zeng Q."/>
            <person name="Young S."/>
            <person name="Adiconis X."/>
            <person name="Fan L."/>
            <person name="Levin J.Z."/>
            <person name="Mitchell T.K."/>
            <person name="Okubara P.A."/>
            <person name="Farman M.L."/>
            <person name="Kohn L.M."/>
            <person name="Birren B."/>
            <person name="Ma L.-J."/>
            <person name="Dean R.A."/>
        </authorList>
    </citation>
    <scope>NUCLEOTIDE SEQUENCE</scope>
    <source>
        <strain evidence="4">ATCC 64411 / 73-15</strain>
    </source>
</reference>
<reference evidence="4" key="5">
    <citation type="submission" date="2015-06" db="UniProtKB">
        <authorList>
            <consortium name="EnsemblFungi"/>
        </authorList>
    </citation>
    <scope>IDENTIFICATION</scope>
    <source>
        <strain evidence="4">ATCC 64411</strain>
    </source>
</reference>
<dbReference type="VEuPathDB" id="FungiDB:MAPG_04228"/>
<dbReference type="Proteomes" id="UP000011715">
    <property type="component" value="Unassembled WGS sequence"/>
</dbReference>
<proteinExistence type="predicted"/>
<evidence type="ECO:0000256" key="2">
    <source>
        <dbReference type="SAM" id="Phobius"/>
    </source>
</evidence>
<evidence type="ECO:0000313" key="5">
    <source>
        <dbReference type="Proteomes" id="UP000011715"/>
    </source>
</evidence>
<sequence length="110" mass="12099">MSPPRASPSGFVDVELSPPRGRDRDLEGQREAPAARGAWRCWGRLGRGRTVYNTRARGGGADAQWIQRAETRMCYAFVIVVAAVAVGWLIFSVVQRERVLGGHPHDSLTP</sequence>
<evidence type="ECO:0000313" key="3">
    <source>
        <dbReference type="EMBL" id="KLU85198.1"/>
    </source>
</evidence>
<keyword evidence="2" id="KW-1133">Transmembrane helix</keyword>
<accession>A0A0C4DW54</accession>
<keyword evidence="5" id="KW-1185">Reference proteome</keyword>
<dbReference type="EMBL" id="ADBL01001002">
    <property type="status" value="NOT_ANNOTATED_CDS"/>
    <property type="molecule type" value="Genomic_DNA"/>
</dbReference>